<keyword evidence="1" id="KW-0732">Signal</keyword>
<evidence type="ECO:0000259" key="4">
    <source>
        <dbReference type="PROSITE" id="PS50198"/>
    </source>
</evidence>
<evidence type="ECO:0000313" key="5">
    <source>
        <dbReference type="EMBL" id="CAG5068256.1"/>
    </source>
</evidence>
<dbReference type="PROSITE" id="PS50198">
    <property type="entry name" value="PPIC_PPIASE_2"/>
    <property type="match status" value="2"/>
</dbReference>
<protein>
    <submittedName>
        <fullName evidence="5">Chaperone SurA</fullName>
        <ecNumber evidence="5">5.2.1.8</ecNumber>
    </submittedName>
</protein>
<keyword evidence="3" id="KW-0175">Coiled coil</keyword>
<dbReference type="InterPro" id="IPR027304">
    <property type="entry name" value="Trigger_fact/SurA_dom_sf"/>
</dbReference>
<keyword evidence="2 5" id="KW-0413">Isomerase</keyword>
<dbReference type="PANTHER" id="PTHR47637">
    <property type="entry name" value="CHAPERONE SURA"/>
    <property type="match status" value="1"/>
</dbReference>
<feature type="domain" description="PpiC" evidence="4">
    <location>
        <begin position="288"/>
        <end position="385"/>
    </location>
</feature>
<dbReference type="Gene3D" id="3.10.50.40">
    <property type="match status" value="2"/>
</dbReference>
<accession>A0ABN7R279</accession>
<organism evidence="5 6">
    <name type="scientific">Dyadobacter linearis</name>
    <dbReference type="NCBI Taxonomy" id="2823330"/>
    <lineage>
        <taxon>Bacteria</taxon>
        <taxon>Pseudomonadati</taxon>
        <taxon>Bacteroidota</taxon>
        <taxon>Cytophagia</taxon>
        <taxon>Cytophagales</taxon>
        <taxon>Spirosomataceae</taxon>
        <taxon>Dyadobacter</taxon>
    </lineage>
</organism>
<feature type="coiled-coil region" evidence="3">
    <location>
        <begin position="127"/>
        <end position="154"/>
    </location>
</feature>
<dbReference type="InterPro" id="IPR046357">
    <property type="entry name" value="PPIase_dom_sf"/>
</dbReference>
<dbReference type="InterPro" id="IPR000297">
    <property type="entry name" value="PPIase_PpiC"/>
</dbReference>
<dbReference type="Proteomes" id="UP000679725">
    <property type="component" value="Unassembled WGS sequence"/>
</dbReference>
<dbReference type="PANTHER" id="PTHR47637:SF1">
    <property type="entry name" value="CHAPERONE SURA"/>
    <property type="match status" value="1"/>
</dbReference>
<keyword evidence="6" id="KW-1185">Reference proteome</keyword>
<proteinExistence type="predicted"/>
<evidence type="ECO:0000256" key="2">
    <source>
        <dbReference type="PROSITE-ProRule" id="PRU00278"/>
    </source>
</evidence>
<comment type="caution">
    <text evidence="5">The sequence shown here is derived from an EMBL/GenBank/DDBJ whole genome shotgun (WGS) entry which is preliminary data.</text>
</comment>
<sequence>MFKIGITNHMKINKLFAVGLMMVLTLFVSLKSNGQGQQGVSLDKIIARVDNHYILNSELEEMYNQYKAEGRTAPEKCQLLESLIINKMLLAKAEIDSVLVEDKEVDGELDAKMGYMIQRFGSEKNIVEAYGKSIDNLKAELRQQVKEQKVVEKMQRTISGNVKITPNEVRKFFNSIPKDSLPYIPSEVEIGHIVKLGTVTREQKDKLRQQLVELKQRAEKGEDFATLSQIYSEDLGSAKNGGDLGFAKRGAMVPEFEGAALALKPGEMSDPIESQYGFHLIKMIETRGAEYHARHILLRPDYNKGTDMSQAVRSLDSLRKLIEIDTLKFAKAALDNSDDKMTAESGGLIQDRNTGLSKLTLDASMDPALYFAIDTMKVGELSQPVSYRTEDGSSAMRIIWYKSKSEPHTANLRDDYEKLSQIVLSNKRNNALEEWFKKAQGDVFISIEPEYKNCQVLGLAAAGNDI</sequence>
<keyword evidence="2" id="KW-0697">Rotamase</keyword>
<gene>
    <name evidence="5" type="primary">surA_1</name>
    <name evidence="5" type="ORF">DYBT9623_00985</name>
</gene>
<dbReference type="EMBL" id="CAJRAU010000001">
    <property type="protein sequence ID" value="CAG5068256.1"/>
    <property type="molecule type" value="Genomic_DNA"/>
</dbReference>
<dbReference type="Gene3D" id="1.10.4030.10">
    <property type="entry name" value="Porin chaperone SurA, peptide-binding domain"/>
    <property type="match status" value="1"/>
</dbReference>
<dbReference type="SUPFAM" id="SSF54534">
    <property type="entry name" value="FKBP-like"/>
    <property type="match status" value="2"/>
</dbReference>
<dbReference type="GO" id="GO:0003755">
    <property type="term" value="F:peptidyl-prolyl cis-trans isomerase activity"/>
    <property type="evidence" value="ECO:0007669"/>
    <property type="project" value="UniProtKB-EC"/>
</dbReference>
<dbReference type="EC" id="5.2.1.8" evidence="5"/>
<name>A0ABN7R279_9BACT</name>
<evidence type="ECO:0000313" key="6">
    <source>
        <dbReference type="Proteomes" id="UP000679725"/>
    </source>
</evidence>
<dbReference type="InterPro" id="IPR050280">
    <property type="entry name" value="OMP_Chaperone_SurA"/>
</dbReference>
<evidence type="ECO:0000256" key="3">
    <source>
        <dbReference type="SAM" id="Coils"/>
    </source>
</evidence>
<dbReference type="SUPFAM" id="SSF109998">
    <property type="entry name" value="Triger factor/SurA peptide-binding domain-like"/>
    <property type="match status" value="1"/>
</dbReference>
<feature type="domain" description="PpiC" evidence="4">
    <location>
        <begin position="185"/>
        <end position="285"/>
    </location>
</feature>
<dbReference type="Pfam" id="PF00639">
    <property type="entry name" value="Rotamase"/>
    <property type="match status" value="2"/>
</dbReference>
<reference evidence="5 6" key="1">
    <citation type="submission" date="2021-04" db="EMBL/GenBank/DDBJ databases">
        <authorList>
            <person name="Rodrigo-Torres L."/>
            <person name="Arahal R. D."/>
            <person name="Lucena T."/>
        </authorList>
    </citation>
    <scope>NUCLEOTIDE SEQUENCE [LARGE SCALE GENOMIC DNA]</scope>
    <source>
        <strain evidence="5 6">CECT 9623</strain>
    </source>
</reference>
<feature type="coiled-coil region" evidence="3">
    <location>
        <begin position="197"/>
        <end position="224"/>
    </location>
</feature>
<evidence type="ECO:0000256" key="1">
    <source>
        <dbReference type="ARBA" id="ARBA00022729"/>
    </source>
</evidence>